<gene>
    <name evidence="1" type="ORF">CDAUBV1_LOCUS2262</name>
</gene>
<dbReference type="EMBL" id="CAXLJL010000064">
    <property type="protein sequence ID" value="CAL5130386.1"/>
    <property type="molecule type" value="Genomic_DNA"/>
</dbReference>
<proteinExistence type="predicted"/>
<dbReference type="AlphaFoldDB" id="A0AAV2T0V0"/>
<organism evidence="1 2">
    <name type="scientific">Calicophoron daubneyi</name>
    <name type="common">Rumen fluke</name>
    <name type="synonym">Paramphistomum daubneyi</name>
    <dbReference type="NCBI Taxonomy" id="300641"/>
    <lineage>
        <taxon>Eukaryota</taxon>
        <taxon>Metazoa</taxon>
        <taxon>Spiralia</taxon>
        <taxon>Lophotrochozoa</taxon>
        <taxon>Platyhelminthes</taxon>
        <taxon>Trematoda</taxon>
        <taxon>Digenea</taxon>
        <taxon>Plagiorchiida</taxon>
        <taxon>Pronocephalata</taxon>
        <taxon>Paramphistomoidea</taxon>
        <taxon>Paramphistomidae</taxon>
        <taxon>Calicophoron</taxon>
    </lineage>
</organism>
<evidence type="ECO:0000313" key="2">
    <source>
        <dbReference type="Proteomes" id="UP001497525"/>
    </source>
</evidence>
<evidence type="ECO:0000313" key="1">
    <source>
        <dbReference type="EMBL" id="CAL5130386.1"/>
    </source>
</evidence>
<sequence>MEVEKPIEDGIHSMRERFVFAEPNAVIVVERTNSRSMMPFYIKPSSSGDQHPGSEGATAKVVYQHLPITFAKDVSKTL</sequence>
<protein>
    <submittedName>
        <fullName evidence="1">Uncharacterized protein</fullName>
    </submittedName>
</protein>
<accession>A0AAV2T0V0</accession>
<comment type="caution">
    <text evidence="1">The sequence shown here is derived from an EMBL/GenBank/DDBJ whole genome shotgun (WGS) entry which is preliminary data.</text>
</comment>
<name>A0AAV2T0V0_CALDB</name>
<reference evidence="1" key="1">
    <citation type="submission" date="2024-06" db="EMBL/GenBank/DDBJ databases">
        <authorList>
            <person name="Liu X."/>
            <person name="Lenzi L."/>
            <person name="Haldenby T S."/>
            <person name="Uol C."/>
        </authorList>
    </citation>
    <scope>NUCLEOTIDE SEQUENCE</scope>
</reference>
<dbReference type="Proteomes" id="UP001497525">
    <property type="component" value="Unassembled WGS sequence"/>
</dbReference>